<protein>
    <submittedName>
        <fullName evidence="1">Uncharacterized protein</fullName>
    </submittedName>
</protein>
<evidence type="ECO:0000313" key="2">
    <source>
        <dbReference type="Proteomes" id="UP000555407"/>
    </source>
</evidence>
<gene>
    <name evidence="1" type="ORF">BJY22_007364</name>
</gene>
<proteinExistence type="predicted"/>
<keyword evidence="2" id="KW-1185">Reference proteome</keyword>
<organism evidence="1 2">
    <name type="scientific">Kribbella shirazensis</name>
    <dbReference type="NCBI Taxonomy" id="1105143"/>
    <lineage>
        <taxon>Bacteria</taxon>
        <taxon>Bacillati</taxon>
        <taxon>Actinomycetota</taxon>
        <taxon>Actinomycetes</taxon>
        <taxon>Propionibacteriales</taxon>
        <taxon>Kribbellaceae</taxon>
        <taxon>Kribbella</taxon>
    </lineage>
</organism>
<evidence type="ECO:0000313" key="1">
    <source>
        <dbReference type="EMBL" id="NIK61647.1"/>
    </source>
</evidence>
<dbReference type="AlphaFoldDB" id="A0A7X5VI60"/>
<name>A0A7X5VI60_9ACTN</name>
<dbReference type="EMBL" id="JAASRO010000001">
    <property type="protein sequence ID" value="NIK61647.1"/>
    <property type="molecule type" value="Genomic_DNA"/>
</dbReference>
<dbReference type="Proteomes" id="UP000555407">
    <property type="component" value="Unassembled WGS sequence"/>
</dbReference>
<reference evidence="1 2" key="1">
    <citation type="submission" date="2020-03" db="EMBL/GenBank/DDBJ databases">
        <title>Sequencing the genomes of 1000 actinobacteria strains.</title>
        <authorList>
            <person name="Klenk H.-P."/>
        </authorList>
    </citation>
    <scope>NUCLEOTIDE SEQUENCE [LARGE SCALE GENOMIC DNA]</scope>
    <source>
        <strain evidence="1 2">DSM 45490</strain>
    </source>
</reference>
<comment type="caution">
    <text evidence="1">The sequence shown here is derived from an EMBL/GenBank/DDBJ whole genome shotgun (WGS) entry which is preliminary data.</text>
</comment>
<sequence>MNQHSYSLVGAMPRYIYDGHGGFTNVAEVQLLDAP</sequence>
<accession>A0A7X5VI60</accession>